<dbReference type="AlphaFoldDB" id="A0A917KZM6"/>
<dbReference type="GO" id="GO:0036220">
    <property type="term" value="F:ITP diphosphatase activity"/>
    <property type="evidence" value="ECO:0007669"/>
    <property type="project" value="UniProtKB-UniRule"/>
</dbReference>
<proteinExistence type="inferred from homology"/>
<keyword evidence="6 10" id="KW-0460">Magnesium</keyword>
<comment type="cofactor">
    <cofactor evidence="10">
        <name>Mg(2+)</name>
        <dbReference type="ChEBI" id="CHEBI:18420"/>
    </cofactor>
    <text evidence="10">Binds 1 Mg(2+) ion per subunit.</text>
</comment>
<evidence type="ECO:0000256" key="1">
    <source>
        <dbReference type="ARBA" id="ARBA00008023"/>
    </source>
</evidence>
<dbReference type="GO" id="GO:0046872">
    <property type="term" value="F:metal ion binding"/>
    <property type="evidence" value="ECO:0007669"/>
    <property type="project" value="UniProtKB-KW"/>
</dbReference>
<dbReference type="NCBIfam" id="TIGR00042">
    <property type="entry name" value="RdgB/HAM1 family non-canonical purine NTP pyrophosphatase"/>
    <property type="match status" value="1"/>
</dbReference>
<dbReference type="InterPro" id="IPR002637">
    <property type="entry name" value="RdgB/HAM1"/>
</dbReference>
<keyword evidence="4 10" id="KW-0547">Nucleotide-binding</keyword>
<dbReference type="GO" id="GO:0035870">
    <property type="term" value="F:dITP diphosphatase activity"/>
    <property type="evidence" value="ECO:0007669"/>
    <property type="project" value="UniProtKB-UniRule"/>
</dbReference>
<feature type="binding site" evidence="10">
    <location>
        <begin position="232"/>
        <end position="233"/>
    </location>
    <ligand>
        <name>substrate</name>
    </ligand>
</feature>
<dbReference type="Proteomes" id="UP000661507">
    <property type="component" value="Unassembled WGS sequence"/>
</dbReference>
<feature type="binding site" evidence="10">
    <location>
        <position position="121"/>
    </location>
    <ligand>
        <name>substrate</name>
    </ligand>
</feature>
<evidence type="ECO:0000256" key="9">
    <source>
        <dbReference type="ARBA" id="ARBA00052017"/>
    </source>
</evidence>
<feature type="binding site" evidence="10">
    <location>
        <begin position="204"/>
        <end position="207"/>
    </location>
    <ligand>
        <name>substrate</name>
    </ligand>
</feature>
<dbReference type="EC" id="3.6.1.66" evidence="10"/>
<gene>
    <name evidence="12" type="ORF">GCM10011320_51330</name>
</gene>
<evidence type="ECO:0000256" key="8">
    <source>
        <dbReference type="ARBA" id="ARBA00051875"/>
    </source>
</evidence>
<evidence type="ECO:0000313" key="13">
    <source>
        <dbReference type="Proteomes" id="UP000661507"/>
    </source>
</evidence>
<evidence type="ECO:0000256" key="7">
    <source>
        <dbReference type="ARBA" id="ARBA00023080"/>
    </source>
</evidence>
<reference evidence="12" key="2">
    <citation type="submission" date="2020-09" db="EMBL/GenBank/DDBJ databases">
        <authorList>
            <person name="Sun Q."/>
            <person name="Zhou Y."/>
        </authorList>
    </citation>
    <scope>NUCLEOTIDE SEQUENCE</scope>
    <source>
        <strain evidence="12">CGMCC 1.3617</strain>
    </source>
</reference>
<dbReference type="HAMAP" id="MF_01405">
    <property type="entry name" value="Non_canon_purine_NTPase"/>
    <property type="match status" value="1"/>
</dbReference>
<comment type="catalytic activity">
    <reaction evidence="9 10">
        <text>XTP + H2O = XMP + diphosphate + H(+)</text>
        <dbReference type="Rhea" id="RHEA:28610"/>
        <dbReference type="ChEBI" id="CHEBI:15377"/>
        <dbReference type="ChEBI" id="CHEBI:15378"/>
        <dbReference type="ChEBI" id="CHEBI:33019"/>
        <dbReference type="ChEBI" id="CHEBI:57464"/>
        <dbReference type="ChEBI" id="CHEBI:61314"/>
        <dbReference type="EC" id="3.6.1.66"/>
    </reaction>
</comment>
<dbReference type="GO" id="GO:0009146">
    <property type="term" value="P:purine nucleoside triphosphate catabolic process"/>
    <property type="evidence" value="ECO:0007669"/>
    <property type="project" value="UniProtKB-UniRule"/>
</dbReference>
<comment type="function">
    <text evidence="10">Pyrophosphatase that catalyzes the hydrolysis of nucleoside triphosphates to their monophosphate derivatives, with a high preference for the non-canonical purine nucleotides XTP (xanthosine triphosphate), dITP (deoxyinosine triphosphate) and ITP. Seems to function as a house-cleaning enzyme that removes non-canonical purine nucleotides from the nucleotide pool, thus preventing their incorporation into DNA/RNA and avoiding chromosomal lesions.</text>
</comment>
<dbReference type="InterPro" id="IPR029001">
    <property type="entry name" value="ITPase-like_fam"/>
</dbReference>
<dbReference type="GO" id="GO:0017111">
    <property type="term" value="F:ribonucleoside triphosphate phosphatase activity"/>
    <property type="evidence" value="ECO:0007669"/>
    <property type="project" value="InterPro"/>
</dbReference>
<comment type="catalytic activity">
    <reaction evidence="8 10">
        <text>dITP + H2O = dIMP + diphosphate + H(+)</text>
        <dbReference type="Rhea" id="RHEA:28342"/>
        <dbReference type="ChEBI" id="CHEBI:15377"/>
        <dbReference type="ChEBI" id="CHEBI:15378"/>
        <dbReference type="ChEBI" id="CHEBI:33019"/>
        <dbReference type="ChEBI" id="CHEBI:61194"/>
        <dbReference type="ChEBI" id="CHEBI:61382"/>
        <dbReference type="EC" id="3.6.1.66"/>
    </reaction>
</comment>
<dbReference type="FunFam" id="3.90.950.10:FF:000001">
    <property type="entry name" value="dITP/XTP pyrophosphatase"/>
    <property type="match status" value="1"/>
</dbReference>
<accession>A0A917KZM6</accession>
<feature type="binding site" evidence="10">
    <location>
        <begin position="59"/>
        <end position="64"/>
    </location>
    <ligand>
        <name>substrate</name>
    </ligand>
</feature>
<dbReference type="SUPFAM" id="SSF52972">
    <property type="entry name" value="ITPase-like"/>
    <property type="match status" value="1"/>
</dbReference>
<dbReference type="Pfam" id="PF01725">
    <property type="entry name" value="Ham1p_like"/>
    <property type="match status" value="1"/>
</dbReference>
<dbReference type="PANTHER" id="PTHR11067:SF9">
    <property type="entry name" value="INOSINE TRIPHOSPHATE PYROPHOSPHATASE"/>
    <property type="match status" value="1"/>
</dbReference>
<comment type="catalytic activity">
    <reaction evidence="10">
        <text>ITP + H2O = IMP + diphosphate + H(+)</text>
        <dbReference type="Rhea" id="RHEA:29399"/>
        <dbReference type="ChEBI" id="CHEBI:15377"/>
        <dbReference type="ChEBI" id="CHEBI:15378"/>
        <dbReference type="ChEBI" id="CHEBI:33019"/>
        <dbReference type="ChEBI" id="CHEBI:58053"/>
        <dbReference type="ChEBI" id="CHEBI:61402"/>
        <dbReference type="EC" id="3.6.1.66"/>
    </reaction>
</comment>
<evidence type="ECO:0000256" key="5">
    <source>
        <dbReference type="ARBA" id="ARBA00022801"/>
    </source>
</evidence>
<feature type="binding site" evidence="10">
    <location>
        <position position="227"/>
    </location>
    <ligand>
        <name>substrate</name>
    </ligand>
</feature>
<reference evidence="12" key="1">
    <citation type="journal article" date="2014" name="Int. J. Syst. Evol. Microbiol.">
        <title>Complete genome sequence of Corynebacterium casei LMG S-19264T (=DSM 44701T), isolated from a smear-ripened cheese.</title>
        <authorList>
            <consortium name="US DOE Joint Genome Institute (JGI-PGF)"/>
            <person name="Walter F."/>
            <person name="Albersmeier A."/>
            <person name="Kalinowski J."/>
            <person name="Ruckert C."/>
        </authorList>
    </citation>
    <scope>NUCLEOTIDE SEQUENCE</scope>
    <source>
        <strain evidence="12">CGMCC 1.3617</strain>
    </source>
</reference>
<name>A0A917KZM6_9PROT</name>
<keyword evidence="7 10" id="KW-0546">Nucleotide metabolism</keyword>
<keyword evidence="5 10" id="KW-0378">Hydrolase</keyword>
<comment type="caution">
    <text evidence="12">The sequence shown here is derived from an EMBL/GenBank/DDBJ whole genome shotgun (WGS) entry which is preliminary data.</text>
</comment>
<dbReference type="InterPro" id="IPR020922">
    <property type="entry name" value="dITP/XTP_pyrophosphatase"/>
</dbReference>
<evidence type="ECO:0000256" key="3">
    <source>
        <dbReference type="ARBA" id="ARBA00022723"/>
    </source>
</evidence>
<protein>
    <recommendedName>
        <fullName evidence="10">dITP/XTP pyrophosphatase</fullName>
        <ecNumber evidence="10">3.6.1.66</ecNumber>
    </recommendedName>
    <alternativeName>
        <fullName evidence="10">Non-canonical purine NTP pyrophosphatase</fullName>
    </alternativeName>
    <alternativeName>
        <fullName evidence="10">Non-standard purine NTP pyrophosphatase</fullName>
    </alternativeName>
    <alternativeName>
        <fullName evidence="10">Nucleoside-triphosphate diphosphatase</fullName>
    </alternativeName>
    <alternativeName>
        <fullName evidence="10">Nucleoside-triphosphate pyrophosphatase</fullName>
        <shortName evidence="10">NTPase</shortName>
    </alternativeName>
</protein>
<keyword evidence="13" id="KW-1185">Reference proteome</keyword>
<evidence type="ECO:0000256" key="6">
    <source>
        <dbReference type="ARBA" id="ARBA00022842"/>
    </source>
</evidence>
<evidence type="ECO:0000256" key="11">
    <source>
        <dbReference type="RuleBase" id="RU003781"/>
    </source>
</evidence>
<feature type="active site" description="Proton acceptor" evidence="10">
    <location>
        <position position="120"/>
    </location>
</feature>
<dbReference type="GO" id="GO:0000166">
    <property type="term" value="F:nucleotide binding"/>
    <property type="evidence" value="ECO:0007669"/>
    <property type="project" value="UniProtKB-KW"/>
</dbReference>
<keyword evidence="3 10" id="KW-0479">Metal-binding</keyword>
<dbReference type="GO" id="GO:0005829">
    <property type="term" value="C:cytosol"/>
    <property type="evidence" value="ECO:0007669"/>
    <property type="project" value="TreeGrafter"/>
</dbReference>
<organism evidence="12 13">
    <name type="scientific">Neoroseomonas lacus</name>
    <dbReference type="NCBI Taxonomy" id="287609"/>
    <lineage>
        <taxon>Bacteria</taxon>
        <taxon>Pseudomonadati</taxon>
        <taxon>Pseudomonadota</taxon>
        <taxon>Alphaproteobacteria</taxon>
        <taxon>Acetobacterales</taxon>
        <taxon>Acetobacteraceae</taxon>
        <taxon>Neoroseomonas</taxon>
    </lineage>
</organism>
<dbReference type="Gene3D" id="3.90.950.10">
    <property type="match status" value="1"/>
</dbReference>
<comment type="subunit">
    <text evidence="2 10">Homodimer.</text>
</comment>
<dbReference type="GO" id="GO:0009117">
    <property type="term" value="P:nucleotide metabolic process"/>
    <property type="evidence" value="ECO:0007669"/>
    <property type="project" value="UniProtKB-KW"/>
</dbReference>
<evidence type="ECO:0000256" key="2">
    <source>
        <dbReference type="ARBA" id="ARBA00011738"/>
    </source>
</evidence>
<dbReference type="CDD" id="cd00515">
    <property type="entry name" value="HAM1"/>
    <property type="match status" value="1"/>
</dbReference>
<dbReference type="GO" id="GO:0036222">
    <property type="term" value="F:XTP diphosphatase activity"/>
    <property type="evidence" value="ECO:0007669"/>
    <property type="project" value="UniProtKB-UniRule"/>
</dbReference>
<evidence type="ECO:0000256" key="4">
    <source>
        <dbReference type="ARBA" id="ARBA00022741"/>
    </source>
</evidence>
<evidence type="ECO:0000256" key="10">
    <source>
        <dbReference type="HAMAP-Rule" id="MF_01405"/>
    </source>
</evidence>
<feature type="binding site" evidence="10">
    <location>
        <position position="91"/>
    </location>
    <ligand>
        <name>Mg(2+)</name>
        <dbReference type="ChEBI" id="CHEBI:18420"/>
    </ligand>
</feature>
<sequence length="250" mass="26900">MGEENLPQTPTLILPIGAGRRCQSPTDKKRRGIGGVLSPDLSAMTHRRLLRGDRIVIATHNAGKLREVGALLAPHGIETVSAGELGLPEPEETEESFIGNAAIKARAAAMAAGLPALADDSGFSVAALAGAPGVRTADWAMQPDGSRNYADAMRKVMDAAQEFEDRTAWFSCALVLAWPDGHLECFEGRALGQWIWPPRGEHGFGYDPMFLPDRREATFGEMDPAEKHRISHRAAAFRLLAAACLPPVED</sequence>
<dbReference type="EMBL" id="BMKW01000015">
    <property type="protein sequence ID" value="GGJ37432.1"/>
    <property type="molecule type" value="Genomic_DNA"/>
</dbReference>
<comment type="similarity">
    <text evidence="1 10 11">Belongs to the HAM1 NTPase family.</text>
</comment>
<feature type="binding site" evidence="10">
    <location>
        <position position="120"/>
    </location>
    <ligand>
        <name>Mg(2+)</name>
        <dbReference type="ChEBI" id="CHEBI:18420"/>
    </ligand>
</feature>
<evidence type="ECO:0000313" key="12">
    <source>
        <dbReference type="EMBL" id="GGJ37432.1"/>
    </source>
</evidence>
<dbReference type="PANTHER" id="PTHR11067">
    <property type="entry name" value="INOSINE TRIPHOSPHATE PYROPHOSPHATASE/HAM1 PROTEIN"/>
    <property type="match status" value="1"/>
</dbReference>